<comment type="subcellular location">
    <subcellularLocation>
        <location evidence="1">Endoplasmic reticulum</location>
    </subcellularLocation>
    <subcellularLocation>
        <location evidence="2">Golgi apparatus</location>
    </subcellularLocation>
</comment>
<dbReference type="Gene3D" id="3.40.50.11350">
    <property type="match status" value="1"/>
</dbReference>
<dbReference type="eggNOG" id="ENOG502QPS6">
    <property type="taxonomic scope" value="Eukaryota"/>
</dbReference>
<evidence type="ECO:0000256" key="11">
    <source>
        <dbReference type="ARBA" id="ARBA00023180"/>
    </source>
</evidence>
<evidence type="ECO:0000256" key="16">
    <source>
        <dbReference type="ARBA" id="ARBA00033083"/>
    </source>
</evidence>
<dbReference type="GO" id="GO:0046922">
    <property type="term" value="F:peptide-O-fucosyltransferase activity"/>
    <property type="evidence" value="ECO:0000318"/>
    <property type="project" value="GO_Central"/>
</dbReference>
<evidence type="ECO:0000256" key="1">
    <source>
        <dbReference type="ARBA" id="ARBA00004240"/>
    </source>
</evidence>
<evidence type="ECO:0000256" key="19">
    <source>
        <dbReference type="SAM" id="MobiDB-lite"/>
    </source>
</evidence>
<keyword evidence="7" id="KW-0732">Signal</keyword>
<dbReference type="GO" id="GO:0005794">
    <property type="term" value="C:Golgi apparatus"/>
    <property type="evidence" value="ECO:0007669"/>
    <property type="project" value="UniProtKB-SubCell"/>
</dbReference>
<dbReference type="FunFam" id="3.40.50.11350:FF:000002">
    <property type="entry name" value="GDP-fucose protein O-fucosyltransferase 2"/>
    <property type="match status" value="1"/>
</dbReference>
<dbReference type="CTD" id="6757837"/>
<dbReference type="GO" id="GO:0006004">
    <property type="term" value="P:fucose metabolic process"/>
    <property type="evidence" value="ECO:0007669"/>
    <property type="project" value="UniProtKB-KW"/>
</dbReference>
<evidence type="ECO:0000256" key="14">
    <source>
        <dbReference type="ARBA" id="ARBA00025803"/>
    </source>
</evidence>
<dbReference type="Gene3D" id="3.40.50.11340">
    <property type="match status" value="1"/>
</dbReference>
<dbReference type="KEGG" id="tad:TRIADDRAFT_50901"/>
<dbReference type="HOGENOM" id="CLU_033856_0_0_1"/>
<dbReference type="FunFam" id="3.40.50.11340:FF:000007">
    <property type="entry name" value="GDP-fucose protein O-fucosyltransferase 2"/>
    <property type="match status" value="1"/>
</dbReference>
<gene>
    <name evidence="20" type="ORF">TRIADDRAFT_50901</name>
</gene>
<evidence type="ECO:0000256" key="4">
    <source>
        <dbReference type="ARBA" id="ARBA00012196"/>
    </source>
</evidence>
<dbReference type="RefSeq" id="XP_002116556.1">
    <property type="nucleotide sequence ID" value="XM_002116520.1"/>
</dbReference>
<accession>B3S8M7</accession>
<dbReference type="GeneID" id="6757837"/>
<evidence type="ECO:0000313" key="21">
    <source>
        <dbReference type="Proteomes" id="UP000009022"/>
    </source>
</evidence>
<evidence type="ECO:0000256" key="6">
    <source>
        <dbReference type="ARBA" id="ARBA00022679"/>
    </source>
</evidence>
<evidence type="ECO:0000256" key="9">
    <source>
        <dbReference type="ARBA" id="ARBA00023034"/>
    </source>
</evidence>
<sequence>MVATHAQHDDNEAEHQQDTSHAFLPSNTDHIQVTSSTHRNRYLIYDVNDSEGFNLRRDVYMRIANLIIQLNQRQHYHWTLVLPPWKRMYHWRSTPSPKQFPLPWKTFFDISSLNKFIPVMEYQDYINQFGQTIDEIIYLQPYPDPFEGGQFVDKVEETNCQSNQKYKLMNGNYYGYFFGLKGITARKLRCMLAQGMTSIIIPKLQQSKARLILLDRAENLLHEAYGQVGYWNSRRSLVFAKHLRDEGNRYRQEILNSTDEQDHIVRHSDWRLLNVKKSKKRGGNYLAVHLRRRDFLQGRKNDIPSLEEAVLQIKSAMKKTNLSKVFLATDAEESGLNSIRDQMEIMLCYVTTTPDRIQQFGDGGIAIIDQWICAHAKYFIGSKESTFSFRIYEERELMGFKSKMTYNQLCNHHQSNCEGPSEWKVVY</sequence>
<dbReference type="InterPro" id="IPR045130">
    <property type="entry name" value="OFUT2-like"/>
</dbReference>
<evidence type="ECO:0000256" key="8">
    <source>
        <dbReference type="ARBA" id="ARBA00022824"/>
    </source>
</evidence>
<keyword evidence="5" id="KW-0328">Glycosyltransferase</keyword>
<dbReference type="FunCoup" id="B3S8M7">
    <property type="interactions" value="702"/>
</dbReference>
<dbReference type="Proteomes" id="UP000009022">
    <property type="component" value="Unassembled WGS sequence"/>
</dbReference>
<feature type="region of interest" description="Disordered" evidence="19">
    <location>
        <begin position="1"/>
        <end position="25"/>
    </location>
</feature>
<dbReference type="EMBL" id="DS985256">
    <property type="protein sequence ID" value="EDV20912.1"/>
    <property type="molecule type" value="Genomic_DNA"/>
</dbReference>
<dbReference type="InterPro" id="IPR019378">
    <property type="entry name" value="GDP-Fuc_O-FucTrfase"/>
</dbReference>
<evidence type="ECO:0000256" key="17">
    <source>
        <dbReference type="ARBA" id="ARBA00047273"/>
    </source>
</evidence>
<evidence type="ECO:0000256" key="12">
    <source>
        <dbReference type="ARBA" id="ARBA00023253"/>
    </source>
</evidence>
<reference evidence="20 21" key="1">
    <citation type="journal article" date="2008" name="Nature">
        <title>The Trichoplax genome and the nature of placozoans.</title>
        <authorList>
            <person name="Srivastava M."/>
            <person name="Begovic E."/>
            <person name="Chapman J."/>
            <person name="Putnam N.H."/>
            <person name="Hellsten U."/>
            <person name="Kawashima T."/>
            <person name="Kuo A."/>
            <person name="Mitros T."/>
            <person name="Salamov A."/>
            <person name="Carpenter M.L."/>
            <person name="Signorovitch A.Y."/>
            <person name="Moreno M.A."/>
            <person name="Kamm K."/>
            <person name="Grimwood J."/>
            <person name="Schmutz J."/>
            <person name="Shapiro H."/>
            <person name="Grigoriev I.V."/>
            <person name="Buss L.W."/>
            <person name="Schierwater B."/>
            <person name="Dellaporta S.L."/>
            <person name="Rokhsar D.S."/>
        </authorList>
    </citation>
    <scope>NUCLEOTIDE SEQUENCE [LARGE SCALE GENOMIC DNA]</scope>
    <source>
        <strain evidence="20 21">Grell-BS-1999</strain>
    </source>
</reference>
<evidence type="ECO:0000256" key="13">
    <source>
        <dbReference type="ARBA" id="ARBA00023277"/>
    </source>
</evidence>
<evidence type="ECO:0000256" key="10">
    <source>
        <dbReference type="ARBA" id="ARBA00023157"/>
    </source>
</evidence>
<dbReference type="OrthoDB" id="422368at2759"/>
<keyword evidence="11" id="KW-0325">Glycoprotein</keyword>
<dbReference type="InParanoid" id="B3S8M7"/>
<dbReference type="OMA" id="RNAVWPI"/>
<keyword evidence="8" id="KW-0256">Endoplasmic reticulum</keyword>
<name>B3S8M7_TRIAD</name>
<comment type="pathway">
    <text evidence="3">Protein modification; protein glycosylation.</text>
</comment>
<dbReference type="AlphaFoldDB" id="B3S8M7"/>
<comment type="similarity">
    <text evidence="14">Belongs to the glycosyltransferase 68 family.</text>
</comment>
<keyword evidence="13" id="KW-0119">Carbohydrate metabolism</keyword>
<protein>
    <recommendedName>
        <fullName evidence="15">GDP-fucose protein O-fucosyltransferase 2</fullName>
        <ecNumber evidence="4">2.4.1.221</ecNumber>
    </recommendedName>
    <alternativeName>
        <fullName evidence="16">Peptide-O-fucosyltransferase 2</fullName>
    </alternativeName>
</protein>
<evidence type="ECO:0000256" key="18">
    <source>
        <dbReference type="ARBA" id="ARBA00048647"/>
    </source>
</evidence>
<proteinExistence type="inferred from homology"/>
<dbReference type="PANTHER" id="PTHR13398">
    <property type="entry name" value="GDP-FUCOSE PROTEIN O-FUCOSYLTRANSFERASE 2"/>
    <property type="match status" value="1"/>
</dbReference>
<evidence type="ECO:0000256" key="3">
    <source>
        <dbReference type="ARBA" id="ARBA00004922"/>
    </source>
</evidence>
<evidence type="ECO:0000256" key="15">
    <source>
        <dbReference type="ARBA" id="ARBA00026232"/>
    </source>
</evidence>
<dbReference type="EC" id="2.4.1.221" evidence="4"/>
<keyword evidence="12" id="KW-0294">Fucose metabolism</keyword>
<evidence type="ECO:0000256" key="7">
    <source>
        <dbReference type="ARBA" id="ARBA00022729"/>
    </source>
</evidence>
<keyword evidence="6" id="KW-0808">Transferase</keyword>
<dbReference type="CDD" id="cd11298">
    <property type="entry name" value="O-FucT-2"/>
    <property type="match status" value="1"/>
</dbReference>
<organism evidence="20 21">
    <name type="scientific">Trichoplax adhaerens</name>
    <name type="common">Trichoplax reptans</name>
    <dbReference type="NCBI Taxonomy" id="10228"/>
    <lineage>
        <taxon>Eukaryota</taxon>
        <taxon>Metazoa</taxon>
        <taxon>Placozoa</taxon>
        <taxon>Uniplacotomia</taxon>
        <taxon>Trichoplacea</taxon>
        <taxon>Trichoplacidae</taxon>
        <taxon>Trichoplax</taxon>
    </lineage>
</organism>
<dbReference type="Pfam" id="PF10250">
    <property type="entry name" value="O-FucT"/>
    <property type="match status" value="1"/>
</dbReference>
<dbReference type="STRING" id="10228.B3S8M7"/>
<keyword evidence="10" id="KW-1015">Disulfide bond</keyword>
<evidence type="ECO:0000313" key="20">
    <source>
        <dbReference type="EMBL" id="EDV20912.1"/>
    </source>
</evidence>
<dbReference type="PhylomeDB" id="B3S8M7"/>
<comment type="catalytic activity">
    <reaction evidence="17">
        <text>L-threonyl-[protein] + GDP-beta-L-fucose = 3-O-(alpha-L-fucosyl)-L-threonyl-[protein] + GDP + H(+)</text>
        <dbReference type="Rhea" id="RHEA:70491"/>
        <dbReference type="Rhea" id="RHEA-COMP:11060"/>
        <dbReference type="Rhea" id="RHEA-COMP:17915"/>
        <dbReference type="ChEBI" id="CHEBI:15378"/>
        <dbReference type="ChEBI" id="CHEBI:30013"/>
        <dbReference type="ChEBI" id="CHEBI:57273"/>
        <dbReference type="ChEBI" id="CHEBI:58189"/>
        <dbReference type="ChEBI" id="CHEBI:189631"/>
        <dbReference type="EC" id="2.4.1.221"/>
    </reaction>
    <physiologicalReaction direction="left-to-right" evidence="17">
        <dbReference type="Rhea" id="RHEA:70492"/>
    </physiologicalReaction>
</comment>
<keyword evidence="9" id="KW-0333">Golgi apparatus</keyword>
<evidence type="ECO:0000256" key="5">
    <source>
        <dbReference type="ARBA" id="ARBA00022676"/>
    </source>
</evidence>
<dbReference type="GO" id="GO:0005783">
    <property type="term" value="C:endoplasmic reticulum"/>
    <property type="evidence" value="ECO:0007669"/>
    <property type="project" value="UniProtKB-SubCell"/>
</dbReference>
<dbReference type="PANTHER" id="PTHR13398:SF0">
    <property type="entry name" value="GDP-FUCOSE PROTEIN O-FUCOSYLTRANSFERASE 2"/>
    <property type="match status" value="1"/>
</dbReference>
<comment type="catalytic activity">
    <reaction evidence="18">
        <text>L-seryl-[protein] + GDP-beta-L-fucose = 3-O-(alpha-L-fucosyl)-L-seryl-[protein] + GDP + H(+)</text>
        <dbReference type="Rhea" id="RHEA:63644"/>
        <dbReference type="Rhea" id="RHEA-COMP:9863"/>
        <dbReference type="Rhea" id="RHEA-COMP:17914"/>
        <dbReference type="ChEBI" id="CHEBI:15378"/>
        <dbReference type="ChEBI" id="CHEBI:29999"/>
        <dbReference type="ChEBI" id="CHEBI:57273"/>
        <dbReference type="ChEBI" id="CHEBI:58189"/>
        <dbReference type="ChEBI" id="CHEBI:189632"/>
        <dbReference type="EC" id="2.4.1.221"/>
    </reaction>
    <physiologicalReaction direction="left-to-right" evidence="18">
        <dbReference type="Rhea" id="RHEA:63645"/>
    </physiologicalReaction>
</comment>
<evidence type="ECO:0000256" key="2">
    <source>
        <dbReference type="ARBA" id="ARBA00004555"/>
    </source>
</evidence>
<keyword evidence="21" id="KW-1185">Reference proteome</keyword>
<feature type="compositionally biased region" description="Basic and acidic residues" evidence="19">
    <location>
        <begin position="1"/>
        <end position="18"/>
    </location>
</feature>